<dbReference type="PRINTS" id="PR00410">
    <property type="entry name" value="PHEHYDRXLASE"/>
</dbReference>
<organism evidence="10 11">
    <name type="scientific">Nocardia higoensis</name>
    <dbReference type="NCBI Taxonomy" id="228599"/>
    <lineage>
        <taxon>Bacteria</taxon>
        <taxon>Bacillati</taxon>
        <taxon>Actinomycetota</taxon>
        <taxon>Actinomycetes</taxon>
        <taxon>Mycobacteriales</taxon>
        <taxon>Nocardiaceae</taxon>
        <taxon>Nocardia</taxon>
    </lineage>
</organism>
<dbReference type="InterPro" id="IPR036010">
    <property type="entry name" value="2Fe-2S_ferredoxin-like_sf"/>
</dbReference>
<proteinExistence type="predicted"/>
<dbReference type="InterPro" id="IPR017927">
    <property type="entry name" value="FAD-bd_FR_type"/>
</dbReference>
<evidence type="ECO:0000256" key="6">
    <source>
        <dbReference type="ARBA" id="ARBA00023002"/>
    </source>
</evidence>
<evidence type="ECO:0000259" key="9">
    <source>
        <dbReference type="PROSITE" id="PS51384"/>
    </source>
</evidence>
<dbReference type="PANTHER" id="PTHR47354">
    <property type="entry name" value="NADH OXIDOREDUCTASE HCR"/>
    <property type="match status" value="1"/>
</dbReference>
<dbReference type="Gene3D" id="3.10.20.30">
    <property type="match status" value="1"/>
</dbReference>
<comment type="cofactor">
    <cofactor evidence="1">
        <name>FAD</name>
        <dbReference type="ChEBI" id="CHEBI:57692"/>
    </cofactor>
</comment>
<evidence type="ECO:0000256" key="7">
    <source>
        <dbReference type="ARBA" id="ARBA00023004"/>
    </source>
</evidence>
<dbReference type="InterPro" id="IPR001433">
    <property type="entry name" value="OxRdtase_FAD/NAD-bd"/>
</dbReference>
<gene>
    <name evidence="10" type="ORF">IU449_24965</name>
</gene>
<keyword evidence="5" id="KW-0274">FAD</keyword>
<protein>
    <submittedName>
        <fullName evidence="10">Ferredoxin reductase</fullName>
    </submittedName>
</protein>
<dbReference type="InterPro" id="IPR050415">
    <property type="entry name" value="MRET"/>
</dbReference>
<dbReference type="SUPFAM" id="SSF63380">
    <property type="entry name" value="Riboflavin synthase domain-like"/>
    <property type="match status" value="1"/>
</dbReference>
<evidence type="ECO:0000256" key="5">
    <source>
        <dbReference type="ARBA" id="ARBA00022827"/>
    </source>
</evidence>
<sequence>MVDLIDLVQTLTTPHPVDRYLELVRPTLTVRQLRAEIIEVNRSVPGSVTLTLRTPRRWRGHAAGQYVRIGVVIDGVRHTRCYSPIDAENATGRTLRLTVKAHPGGLVSQHLHAHARPGDVVDLSQAEGVFRMPDRRPDRVLLISGGSGITPVLSMLRTLVEQRHRGEITFLHYARSPEEVPYRSELEVLARRHPRLRVDMRYPERGDAHFGYDELERVAPWFADAQTYMCGPPALMAAVRTVYEAECLGDRLHSEEFTLVTAPVDPAQAHGTVRFTASGVSAPNSGAALLAQAESAGLTPDYGCRMGICFSCTAVRRTGSTRDLRTGETGSDPDQPIQLCVSAPVGDVDIDI</sequence>
<dbReference type="PROSITE" id="PS51384">
    <property type="entry name" value="FAD_FR"/>
    <property type="match status" value="1"/>
</dbReference>
<dbReference type="EMBL" id="JADLQN010000006">
    <property type="protein sequence ID" value="MBF6357755.1"/>
    <property type="molecule type" value="Genomic_DNA"/>
</dbReference>
<dbReference type="Proteomes" id="UP000707731">
    <property type="component" value="Unassembled WGS sequence"/>
</dbReference>
<evidence type="ECO:0000313" key="11">
    <source>
        <dbReference type="Proteomes" id="UP000707731"/>
    </source>
</evidence>
<feature type="domain" description="FAD-binding FR-type" evidence="9">
    <location>
        <begin position="25"/>
        <end position="133"/>
    </location>
</feature>
<dbReference type="InterPro" id="IPR039261">
    <property type="entry name" value="FNR_nucleotide-bd"/>
</dbReference>
<keyword evidence="3" id="KW-0001">2Fe-2S</keyword>
<evidence type="ECO:0000256" key="1">
    <source>
        <dbReference type="ARBA" id="ARBA00001974"/>
    </source>
</evidence>
<dbReference type="InterPro" id="IPR017938">
    <property type="entry name" value="Riboflavin_synthase-like_b-brl"/>
</dbReference>
<dbReference type="CDD" id="cd00207">
    <property type="entry name" value="fer2"/>
    <property type="match status" value="1"/>
</dbReference>
<keyword evidence="6" id="KW-0560">Oxidoreductase</keyword>
<name>A0ABS0DHZ9_9NOCA</name>
<keyword evidence="4" id="KW-0479">Metal-binding</keyword>
<reference evidence="10 11" key="1">
    <citation type="submission" date="2020-10" db="EMBL/GenBank/DDBJ databases">
        <title>Identification of Nocardia species via Next-generation sequencing and recognition of intraspecies genetic diversity.</title>
        <authorList>
            <person name="Li P."/>
            <person name="Li P."/>
            <person name="Lu B."/>
        </authorList>
    </citation>
    <scope>NUCLEOTIDE SEQUENCE [LARGE SCALE GENOMIC DNA]</scope>
    <source>
        <strain evidence="10 11">BJ06-0143</strain>
    </source>
</reference>
<keyword evidence="11" id="KW-1185">Reference proteome</keyword>
<evidence type="ECO:0000256" key="4">
    <source>
        <dbReference type="ARBA" id="ARBA00022723"/>
    </source>
</evidence>
<dbReference type="RefSeq" id="WP_195004582.1">
    <property type="nucleotide sequence ID" value="NZ_JADLQN010000006.1"/>
</dbReference>
<keyword evidence="2" id="KW-0285">Flavoprotein</keyword>
<dbReference type="InterPro" id="IPR001041">
    <property type="entry name" value="2Fe-2S_ferredoxin-type"/>
</dbReference>
<dbReference type="CDD" id="cd06216">
    <property type="entry name" value="FNR_iron_sulfur_binding_2"/>
    <property type="match status" value="1"/>
</dbReference>
<dbReference type="Gene3D" id="3.40.50.80">
    <property type="entry name" value="Nucleotide-binding domain of ferredoxin-NADP reductase (FNR) module"/>
    <property type="match status" value="1"/>
</dbReference>
<dbReference type="SUPFAM" id="SSF52343">
    <property type="entry name" value="Ferredoxin reductase-like, C-terminal NADP-linked domain"/>
    <property type="match status" value="1"/>
</dbReference>
<dbReference type="SUPFAM" id="SSF54292">
    <property type="entry name" value="2Fe-2S ferredoxin-like"/>
    <property type="match status" value="1"/>
</dbReference>
<dbReference type="InterPro" id="IPR008333">
    <property type="entry name" value="Cbr1-like_FAD-bd_dom"/>
</dbReference>
<evidence type="ECO:0000256" key="3">
    <source>
        <dbReference type="ARBA" id="ARBA00022714"/>
    </source>
</evidence>
<dbReference type="Pfam" id="PF00175">
    <property type="entry name" value="NAD_binding_1"/>
    <property type="match status" value="1"/>
</dbReference>
<comment type="caution">
    <text evidence="10">The sequence shown here is derived from an EMBL/GenBank/DDBJ whole genome shotgun (WGS) entry which is preliminary data.</text>
</comment>
<evidence type="ECO:0000256" key="2">
    <source>
        <dbReference type="ARBA" id="ARBA00022630"/>
    </source>
</evidence>
<keyword evidence="7" id="KW-0408">Iron</keyword>
<evidence type="ECO:0000256" key="8">
    <source>
        <dbReference type="ARBA" id="ARBA00023014"/>
    </source>
</evidence>
<keyword evidence="8" id="KW-0411">Iron-sulfur</keyword>
<dbReference type="InterPro" id="IPR012675">
    <property type="entry name" value="Beta-grasp_dom_sf"/>
</dbReference>
<accession>A0ABS0DHZ9</accession>
<dbReference type="Gene3D" id="2.40.30.10">
    <property type="entry name" value="Translation factors"/>
    <property type="match status" value="1"/>
</dbReference>
<evidence type="ECO:0000313" key="10">
    <source>
        <dbReference type="EMBL" id="MBF6357755.1"/>
    </source>
</evidence>
<dbReference type="Pfam" id="PF00970">
    <property type="entry name" value="FAD_binding_6"/>
    <property type="match status" value="1"/>
</dbReference>
<dbReference type="PANTHER" id="PTHR47354:SF6">
    <property type="entry name" value="NADH OXIDOREDUCTASE HCR"/>
    <property type="match status" value="1"/>
</dbReference>